<keyword evidence="1" id="KW-0813">Transport</keyword>
<dbReference type="SMART" id="SM00382">
    <property type="entry name" value="AAA"/>
    <property type="match status" value="1"/>
</dbReference>
<dbReference type="GO" id="GO:0005524">
    <property type="term" value="F:ATP binding"/>
    <property type="evidence" value="ECO:0007669"/>
    <property type="project" value="UniProtKB-KW"/>
</dbReference>
<evidence type="ECO:0000313" key="6">
    <source>
        <dbReference type="Proteomes" id="UP000198656"/>
    </source>
</evidence>
<dbReference type="InterPro" id="IPR027417">
    <property type="entry name" value="P-loop_NTPase"/>
</dbReference>
<sequence>MKVIQSHNLSKSYGKTTALNDLTFEIEENTITGLIGRNGAGKTTLLKIMAGHIQPTHGELRIYSQKPFNNLERSAGTILIDDSMMYPDSFRLVDILSEVAPFYANWNNTLANGLFDYFSFNPNQLHSNLSKGSKSTFNSIIGIASRCPLTLFDEPTTGMDSAVRKDFYKALLKDYLKHPRTIILSSHLLSELEEILEEILLIKQGSKRLHLPVMELKELAVGIRGNAQILQPFVEGKELIYREEFAKDNLYIVLRKELLQQEGEVMKQKGLEVFPISTDDLCVYLTASNKGGIDNVFKKD</sequence>
<dbReference type="RefSeq" id="WP_092328565.1">
    <property type="nucleotide sequence ID" value="NZ_FNCP01000001.1"/>
</dbReference>
<keyword evidence="6" id="KW-1185">Reference proteome</keyword>
<dbReference type="GO" id="GO:0016887">
    <property type="term" value="F:ATP hydrolysis activity"/>
    <property type="evidence" value="ECO:0007669"/>
    <property type="project" value="InterPro"/>
</dbReference>
<dbReference type="PANTHER" id="PTHR42939">
    <property type="entry name" value="ABC TRANSPORTER ATP-BINDING PROTEIN ALBC-RELATED"/>
    <property type="match status" value="1"/>
</dbReference>
<dbReference type="SUPFAM" id="SSF52540">
    <property type="entry name" value="P-loop containing nucleoside triphosphate hydrolases"/>
    <property type="match status" value="1"/>
</dbReference>
<dbReference type="InterPro" id="IPR051782">
    <property type="entry name" value="ABC_Transporter_VariousFunc"/>
</dbReference>
<dbReference type="EMBL" id="FNCP01000001">
    <property type="protein sequence ID" value="SDG11194.1"/>
    <property type="molecule type" value="Genomic_DNA"/>
</dbReference>
<proteinExistence type="predicted"/>
<evidence type="ECO:0000256" key="2">
    <source>
        <dbReference type="ARBA" id="ARBA00022741"/>
    </source>
</evidence>
<dbReference type="AlphaFoldDB" id="A0A1G7RKJ3"/>
<dbReference type="Gene3D" id="3.40.50.300">
    <property type="entry name" value="P-loop containing nucleotide triphosphate hydrolases"/>
    <property type="match status" value="1"/>
</dbReference>
<evidence type="ECO:0000256" key="3">
    <source>
        <dbReference type="ARBA" id="ARBA00022840"/>
    </source>
</evidence>
<evidence type="ECO:0000259" key="4">
    <source>
        <dbReference type="PROSITE" id="PS50893"/>
    </source>
</evidence>
<dbReference type="PROSITE" id="PS50893">
    <property type="entry name" value="ABC_TRANSPORTER_2"/>
    <property type="match status" value="1"/>
</dbReference>
<accession>A0A1G7RKJ3</accession>
<feature type="domain" description="ABC transporter" evidence="4">
    <location>
        <begin position="4"/>
        <end position="229"/>
    </location>
</feature>
<dbReference type="InterPro" id="IPR003439">
    <property type="entry name" value="ABC_transporter-like_ATP-bd"/>
</dbReference>
<name>A0A1G7RKJ3_9FIRM</name>
<dbReference type="PANTHER" id="PTHR42939:SF1">
    <property type="entry name" value="ABC TRANSPORTER ATP-BINDING PROTEIN ALBC-RELATED"/>
    <property type="match status" value="1"/>
</dbReference>
<reference evidence="6" key="1">
    <citation type="submission" date="2016-10" db="EMBL/GenBank/DDBJ databases">
        <authorList>
            <person name="Varghese N."/>
            <person name="Submissions S."/>
        </authorList>
    </citation>
    <scope>NUCLEOTIDE SEQUENCE [LARGE SCALE GENOMIC DNA]</scope>
    <source>
        <strain evidence="6">DSM 8344</strain>
    </source>
</reference>
<evidence type="ECO:0000256" key="1">
    <source>
        <dbReference type="ARBA" id="ARBA00022448"/>
    </source>
</evidence>
<dbReference type="Pfam" id="PF00005">
    <property type="entry name" value="ABC_tran"/>
    <property type="match status" value="1"/>
</dbReference>
<keyword evidence="2" id="KW-0547">Nucleotide-binding</keyword>
<dbReference type="InterPro" id="IPR003593">
    <property type="entry name" value="AAA+_ATPase"/>
</dbReference>
<protein>
    <submittedName>
        <fullName evidence="5">ABC-2 type transport system ATP-binding protein</fullName>
    </submittedName>
</protein>
<dbReference type="OrthoDB" id="9804819at2"/>
<keyword evidence="3 5" id="KW-0067">ATP-binding</keyword>
<dbReference type="STRING" id="1121419.SAMN05443529_101110"/>
<organism evidence="5 6">
    <name type="scientific">Desulfosporosinus hippei DSM 8344</name>
    <dbReference type="NCBI Taxonomy" id="1121419"/>
    <lineage>
        <taxon>Bacteria</taxon>
        <taxon>Bacillati</taxon>
        <taxon>Bacillota</taxon>
        <taxon>Clostridia</taxon>
        <taxon>Eubacteriales</taxon>
        <taxon>Desulfitobacteriaceae</taxon>
        <taxon>Desulfosporosinus</taxon>
    </lineage>
</organism>
<dbReference type="Proteomes" id="UP000198656">
    <property type="component" value="Unassembled WGS sequence"/>
</dbReference>
<evidence type="ECO:0000313" key="5">
    <source>
        <dbReference type="EMBL" id="SDG11194.1"/>
    </source>
</evidence>
<gene>
    <name evidence="5" type="ORF">SAMN05443529_101110</name>
</gene>